<dbReference type="OMA" id="VANYCPL"/>
<comment type="similarity">
    <text evidence="2">Belongs to the uracil-DNA glycosylase (UDG) superfamily. SMUG1 family.</text>
</comment>
<dbReference type="SUPFAM" id="SSF52141">
    <property type="entry name" value="Uracil-DNA glycosylase-like"/>
    <property type="match status" value="1"/>
</dbReference>
<keyword evidence="3" id="KW-0227">DNA damage</keyword>
<accession>A0A8R1W3X9</accession>
<proteinExistence type="inferred from homology"/>
<keyword evidence="5" id="KW-0238">DNA-binding</keyword>
<evidence type="ECO:0000256" key="6">
    <source>
        <dbReference type="ARBA" id="ARBA00023204"/>
    </source>
</evidence>
<evidence type="ECO:0000256" key="1">
    <source>
        <dbReference type="ARBA" id="ARBA00004123"/>
    </source>
</evidence>
<dbReference type="Proteomes" id="UP000007819">
    <property type="component" value="Chromosome A2"/>
</dbReference>
<reference evidence="10" key="1">
    <citation type="submission" date="2010-06" db="EMBL/GenBank/DDBJ databases">
        <authorList>
            <person name="Jiang H."/>
            <person name="Abraham K."/>
            <person name="Ali S."/>
            <person name="Alsbrooks S.L."/>
            <person name="Anim B.N."/>
            <person name="Anosike U.S."/>
            <person name="Attaway T."/>
            <person name="Bandaranaike D.P."/>
            <person name="Battles P.K."/>
            <person name="Bell S.N."/>
            <person name="Bell A.V."/>
            <person name="Beltran B."/>
            <person name="Bickham C."/>
            <person name="Bustamante Y."/>
            <person name="Caleb T."/>
            <person name="Canada A."/>
            <person name="Cardenas V."/>
            <person name="Carter K."/>
            <person name="Chacko J."/>
            <person name="Chandrabose M.N."/>
            <person name="Chavez D."/>
            <person name="Chavez A."/>
            <person name="Chen L."/>
            <person name="Chu H.-S."/>
            <person name="Claassen K.J."/>
            <person name="Cockrell R."/>
            <person name="Collins M."/>
            <person name="Cooper J.A."/>
            <person name="Cree A."/>
            <person name="Curry S.M."/>
            <person name="Da Y."/>
            <person name="Dao M.D."/>
            <person name="Das B."/>
            <person name="Davila M.-L."/>
            <person name="Davy-Carroll L."/>
            <person name="Denson S."/>
            <person name="Dinh H."/>
            <person name="Ebong V.E."/>
            <person name="Edwards J.R."/>
            <person name="Egan A."/>
            <person name="El-Daye J."/>
            <person name="Escobedo L."/>
            <person name="Fernandez S."/>
            <person name="Fernando P.R."/>
            <person name="Flagg N."/>
            <person name="Forbes L.D."/>
            <person name="Fowler R.G."/>
            <person name="Fu Q."/>
            <person name="Gabisi R.A."/>
            <person name="Ganer J."/>
            <person name="Garbino Pronczuk A."/>
            <person name="Garcia R.M."/>
            <person name="Garner T."/>
            <person name="Garrett T.E."/>
            <person name="Gonzalez D.A."/>
            <person name="Hamid H."/>
            <person name="Hawkins E.S."/>
            <person name="Hirani K."/>
            <person name="Hogues M.E."/>
            <person name="Hollins B."/>
            <person name="Hsiao C.-H."/>
            <person name="Jabil R."/>
            <person name="James M.L."/>
            <person name="Jhangiani S.N."/>
            <person name="Johnson B."/>
            <person name="Johnson Q."/>
            <person name="Joshi V."/>
            <person name="Kalu J.B."/>
            <person name="Kam C."/>
            <person name="Kashfia A."/>
            <person name="Keebler J."/>
            <person name="Kisamo H."/>
            <person name="Kovar C.L."/>
            <person name="Lago L.A."/>
            <person name="Lai C.-Y."/>
            <person name="Laidlaw J."/>
            <person name="Lara F."/>
            <person name="Le T.-K."/>
            <person name="Lee S.L."/>
            <person name="Legall F.H."/>
            <person name="Lemon S.J."/>
            <person name="Lewis L.R."/>
            <person name="Li B."/>
            <person name="Liu Y."/>
            <person name="Liu Y.-S."/>
            <person name="Lopez J."/>
            <person name="Lozado R.J."/>
            <person name="Lu J."/>
            <person name="Madu R.C."/>
            <person name="Maheshwari M."/>
            <person name="Maheshwari R."/>
            <person name="Malloy K."/>
            <person name="Martinez E."/>
            <person name="Mathew T."/>
            <person name="Mercado I.C."/>
            <person name="Mercado C."/>
            <person name="Meyer B."/>
            <person name="Montgomery K."/>
            <person name="Morgan M.B."/>
            <person name="Munidasa M."/>
            <person name="Nazareth L.V."/>
            <person name="Nelson J."/>
            <person name="Ng B.M."/>
            <person name="Nguyen N.B."/>
            <person name="Nguyen P.Q."/>
            <person name="Nguyen T."/>
            <person name="Obregon M."/>
            <person name="Okwuonu G.O."/>
            <person name="Onwere C.G."/>
            <person name="Orozco G."/>
            <person name="Parra A."/>
            <person name="Patel S."/>
            <person name="Patil S."/>
            <person name="Perez A."/>
            <person name="Perez Y."/>
            <person name="Pham C."/>
            <person name="Primus E.L."/>
            <person name="Pu L.-L."/>
            <person name="Puazo M."/>
            <person name="Qin X."/>
            <person name="Quiroz J.B."/>
            <person name="Reese J."/>
            <person name="Richards S."/>
            <person name="Rives C.M."/>
            <person name="Robberts R."/>
            <person name="Ruiz S.J."/>
            <person name="Ruiz M.J."/>
            <person name="Santibanez J."/>
            <person name="Schneider B.W."/>
            <person name="Sisson I."/>
            <person name="Smith M."/>
            <person name="Sodergren E."/>
            <person name="Song X.-Z."/>
            <person name="Song B.B."/>
            <person name="Summersgill H."/>
            <person name="Thelus R."/>
            <person name="Thornton R.D."/>
            <person name="Trejos Z.Y."/>
            <person name="Usmani K."/>
            <person name="Vattathil S."/>
            <person name="Villasana D."/>
            <person name="Walker D.L."/>
            <person name="Wang S."/>
            <person name="Wang K."/>
            <person name="White C.S."/>
            <person name="Williams A.C."/>
            <person name="Williamson J."/>
            <person name="Wilson K."/>
            <person name="Woghiren I.O."/>
            <person name="Woodworth J.R."/>
            <person name="Worley K.C."/>
            <person name="Wright R.A."/>
            <person name="Wu W."/>
            <person name="Young L."/>
            <person name="Zhang L."/>
            <person name="Zhang J."/>
            <person name="Zhu Y."/>
            <person name="Muzny D.M."/>
            <person name="Weinstock G."/>
            <person name="Gibbs R.A."/>
        </authorList>
    </citation>
    <scope>NUCLEOTIDE SEQUENCE [LARGE SCALE GENOMIC DNA]</scope>
    <source>
        <strain evidence="10">LSR1</strain>
    </source>
</reference>
<dbReference type="GO" id="GO:0006284">
    <property type="term" value="P:base-excision repair"/>
    <property type="evidence" value="ECO:0007669"/>
    <property type="project" value="InterPro"/>
</dbReference>
<dbReference type="GeneID" id="100164581"/>
<dbReference type="InterPro" id="IPR039134">
    <property type="entry name" value="SMUG1"/>
</dbReference>
<dbReference type="PANTHER" id="PTHR13235">
    <property type="entry name" value="SINGLE-STRAND SELECTIVE MONOFUNCTIONAL URACIL DNA GLYCOSYLASE"/>
    <property type="match status" value="1"/>
</dbReference>
<evidence type="ECO:0000313" key="10">
    <source>
        <dbReference type="Proteomes" id="UP000007819"/>
    </source>
</evidence>
<dbReference type="AlphaFoldDB" id="A0A8R1W3X9"/>
<dbReference type="GO" id="GO:0005634">
    <property type="term" value="C:nucleus"/>
    <property type="evidence" value="ECO:0007669"/>
    <property type="project" value="UniProtKB-SubCell"/>
</dbReference>
<organism evidence="9 10">
    <name type="scientific">Acyrthosiphon pisum</name>
    <name type="common">Pea aphid</name>
    <dbReference type="NCBI Taxonomy" id="7029"/>
    <lineage>
        <taxon>Eukaryota</taxon>
        <taxon>Metazoa</taxon>
        <taxon>Ecdysozoa</taxon>
        <taxon>Arthropoda</taxon>
        <taxon>Hexapoda</taxon>
        <taxon>Insecta</taxon>
        <taxon>Pterygota</taxon>
        <taxon>Neoptera</taxon>
        <taxon>Paraneoptera</taxon>
        <taxon>Hemiptera</taxon>
        <taxon>Sternorrhyncha</taxon>
        <taxon>Aphidomorpha</taxon>
        <taxon>Aphidoidea</taxon>
        <taxon>Aphididae</taxon>
        <taxon>Macrosiphini</taxon>
        <taxon>Acyrthosiphon</taxon>
    </lineage>
</organism>
<dbReference type="InterPro" id="IPR036895">
    <property type="entry name" value="Uracil-DNA_glycosylase-like_sf"/>
</dbReference>
<dbReference type="KEGG" id="api:100164581"/>
<evidence type="ECO:0000256" key="4">
    <source>
        <dbReference type="ARBA" id="ARBA00022801"/>
    </source>
</evidence>
<dbReference type="FunFam" id="3.40.470.10:FF:000005">
    <property type="entry name" value="Single-strand selective monofunctional uracil DNA glycosylase"/>
    <property type="match status" value="1"/>
</dbReference>
<dbReference type="Pfam" id="PF03167">
    <property type="entry name" value="UDG"/>
    <property type="match status" value="1"/>
</dbReference>
<evidence type="ECO:0000256" key="5">
    <source>
        <dbReference type="ARBA" id="ARBA00023125"/>
    </source>
</evidence>
<keyword evidence="6" id="KW-0234">DNA repair</keyword>
<dbReference type="OrthoDB" id="408702at2759"/>
<sequence>MSVSKYFSQRNKPETDDLADCFINLENDLVSQLNNLNYGPNIVYIYSPLEYAFNLHKIFLKKFLNANKKVLFLGMNPGPWGMCQTGIPFGEVNIVRSYLRVVGEVLTPTNYHPQRPVTGLDCHRSEVSGKRLWDLFIELSDGDPYRFFKDCFIHNYFPLALMNENAKNITPSDLKSEYQKKLQEICDKSLSDVVTLLHIDTIVAIGKYTEKRSNEVVKNFKLNNIKVVRIPHPSPRSVGTAEKWKNETLVLLKSNNILQLFK</sequence>
<reference evidence="9" key="2">
    <citation type="submission" date="2022-06" db="UniProtKB">
        <authorList>
            <consortium name="EnsemblMetazoa"/>
        </authorList>
    </citation>
    <scope>IDENTIFICATION</scope>
</reference>
<dbReference type="GO" id="GO:0003677">
    <property type="term" value="F:DNA binding"/>
    <property type="evidence" value="ECO:0007669"/>
    <property type="project" value="UniProtKB-KW"/>
</dbReference>
<dbReference type="EnsemblMetazoa" id="XM_001945645.4">
    <property type="protein sequence ID" value="XP_001945680.1"/>
    <property type="gene ID" value="LOC100164581"/>
</dbReference>
<evidence type="ECO:0000256" key="2">
    <source>
        <dbReference type="ARBA" id="ARBA00007889"/>
    </source>
</evidence>
<dbReference type="RefSeq" id="XP_001945680.1">
    <property type="nucleotide sequence ID" value="XM_001945645.4"/>
</dbReference>
<dbReference type="GO" id="GO:0017065">
    <property type="term" value="F:single-strand selective uracil DNA N-glycosylase activity"/>
    <property type="evidence" value="ECO:0007669"/>
    <property type="project" value="InterPro"/>
</dbReference>
<dbReference type="PANTHER" id="PTHR13235:SF2">
    <property type="entry name" value="SINGLE-STRAND SELECTIVE MONOFUNCTIONAL URACIL DNA GLYCOSYLASE"/>
    <property type="match status" value="1"/>
</dbReference>
<evidence type="ECO:0000256" key="7">
    <source>
        <dbReference type="ARBA" id="ARBA00023242"/>
    </source>
</evidence>
<dbReference type="CTD" id="42078"/>
<evidence type="ECO:0000313" key="9">
    <source>
        <dbReference type="EnsemblMetazoa" id="XP_001945680.1"/>
    </source>
</evidence>
<keyword evidence="4" id="KW-0378">Hydrolase</keyword>
<keyword evidence="10" id="KW-1185">Reference proteome</keyword>
<evidence type="ECO:0000259" key="8">
    <source>
        <dbReference type="Pfam" id="PF03167"/>
    </source>
</evidence>
<name>A0A8R1W3X9_ACYPI</name>
<protein>
    <recommendedName>
        <fullName evidence="8">Uracil-DNA glycosylase-like domain-containing protein</fullName>
    </recommendedName>
</protein>
<comment type="subcellular location">
    <subcellularLocation>
        <location evidence="1">Nucleus</location>
    </subcellularLocation>
</comment>
<feature type="domain" description="Uracil-DNA glycosylase-like" evidence="8">
    <location>
        <begin position="62"/>
        <end position="242"/>
    </location>
</feature>
<evidence type="ECO:0000256" key="3">
    <source>
        <dbReference type="ARBA" id="ARBA00022763"/>
    </source>
</evidence>
<dbReference type="Gene3D" id="3.40.470.10">
    <property type="entry name" value="Uracil-DNA glycosylase-like domain"/>
    <property type="match status" value="1"/>
</dbReference>
<dbReference type="CDD" id="cd19374">
    <property type="entry name" value="UDG-F3_SMUG1-like"/>
    <property type="match status" value="1"/>
</dbReference>
<dbReference type="GO" id="GO:0000703">
    <property type="term" value="F:oxidized pyrimidine nucleobase lesion DNA N-glycosylase activity"/>
    <property type="evidence" value="ECO:0007669"/>
    <property type="project" value="TreeGrafter"/>
</dbReference>
<keyword evidence="7" id="KW-0539">Nucleus</keyword>
<dbReference type="InterPro" id="IPR005122">
    <property type="entry name" value="Uracil-DNA_glycosylase-like"/>
</dbReference>